<keyword evidence="3" id="KW-1185">Reference proteome</keyword>
<feature type="region of interest" description="Disordered" evidence="1">
    <location>
        <begin position="1072"/>
        <end position="1091"/>
    </location>
</feature>
<sequence>MGLNGRPGDVCVKRPPNLSVTSPGFMSEATTFLDRMRKLIFHLGIVPEGGNDCVPVNRFFFLDQTDVLLETTYTCGAPQFDPKPLNGCQAFVTESRITAEKKVRRLCRTNQARFSSVGATNWSTSPKLSSLDVSVSRIQWEINDSSSFCLVEPGHGPEPHLQRRSVVRGHHQHHRQRRRDGWQQQKDAGDCCRHCVKAAVGRTRRNSLASSTAAASDQQQQQPTKEISSSSDRNCRHVPGDDEMNDCGACRRHKSRKSCPASDDQLHTRKSMSSKLRMLHPSDAHAWTPKLVRVFDNGRHKMVVVILPSSSNKDVQEDDKSAANSGSSLHVTFKAHKVKATFENADQQQKLQPEPPPDDARIKFQSRGCSPHGPHDGDTAAGGDVENNAFHSVPRASVVGGELTIKRSDCDPFFTASESEDDDGFAKKADELVPVISPLARMRRIKCCSTGNLRRKLVRDDAAQTALELHAVETMTDNELGMERSAQTSANRFAISSTGTPDENPFPCPPETSSTLDASPATPCHQRFDTATTGASSQLLPHCYATADELESESCSGSVESMPRSDVDETPGMSGDDDFADVEKAELGSTLVSTRKEDYLTCCSGVTTDTGQMSGLERFHSVGDNATRESSDDDVSVNREQHESASLGQHLNAPRENASKSAENLSREDEIATRESRVSQYGSSECLPPSPTPAVEDITHAGQTLRQSSSGSLFRHRSSHLTKFFPDSSPHDVHLLTDSTPNSSRTGIRFRVGQVQVGIKEALGTHKRRQRVSETVDEAASAMCSSDSLLIKVIEQLNELNALQRHQIELTKAGMSFVSNPRDGVNADSSALLKPSNEDVAPLLAMKCEQKDNNDAVTVQQQEEKVISAEDTKLSDCSDDDDEKSELLKSEDVTLPFSSSAVEKNWIPQRFREASAESRKGSVHDSFAPAVLQRSYTENMSNAELHPRILNSVSERLLIAPVCVQSEQRTPNNSAEEMSRSPELTSTFSFSPFSVTAKMITDGEKDSGSVANLAERSEKISGTNSISETFADDAFDVDSSYLEPASTVSKARILGSSQSQTRARMPGIHASVIPSDASSSSDGPINSHASVTHLSDACGNAIENPEEPTQQGAGVCEEEGDSPRICEQYTALPNAEVIFPVEGQPEKTHLVTEIIERRLEIQQQTLELAAVESEKGLDFSDSCRSMSSFCFGSGIELGETSSSSYEEFDLGPGTIRRSDSTGEVHKNHTFLDLTTGDARIEPIVNDDLDRWNSDAHQSAGDPRLEPDAAPNPTSPPSPQYINCVVSFSESTECTSTITPEASYSGSKSNRGSLLNIQQTVSGEFLPEKTRGLRGSSPAQVFHRPHENIHRQGTYEVVVGSQRNPSGSVIKQNVVLDPTKTTESGSSRIPCHVRAVYLASSSSLFDGRAFDVFLNVLYSRMTFGAVADRRNSPTTLTNHSSGQIVASDHAEEAVVESEQPQPVPLATFYDFHVRDAAEEIHFTDSNDSVPAPDRDPVFIEKSAHGPDHFSLADEEMSSSGLSNEPQWSKGSRVFSHRRPNDTEVLMYLDDTIADLLCLRAIRMRVMWLEDFTQKEQELTHYFYYMCMREVLRRAKPVVDNHRLLDFRPLFTRGEELEMVLLRTVQRRQEIIESMPSRHSSTASVSVDVVGLSTPPPPSSSSSSSFDQRHGSAASRIAERLLVCCDERIYALFVLCYRRWEERDKQPRDRRNPITGQTASTLDTFSCLLCKYVRGNSDPDVVLRLEHSGYLPYLRQKILALATNFKSVEA</sequence>
<feature type="region of interest" description="Disordered" evidence="1">
    <location>
        <begin position="554"/>
        <end position="579"/>
    </location>
</feature>
<evidence type="ECO:0000256" key="1">
    <source>
        <dbReference type="SAM" id="MobiDB-lite"/>
    </source>
</evidence>
<protein>
    <submittedName>
        <fullName evidence="2">Uncharacterized protein</fullName>
    </submittedName>
</protein>
<dbReference type="EMBL" id="OA883575">
    <property type="protein sequence ID" value="CAD7279195.1"/>
    <property type="molecule type" value="Genomic_DNA"/>
</dbReference>
<feature type="region of interest" description="Disordered" evidence="1">
    <location>
        <begin position="1248"/>
        <end position="1280"/>
    </location>
</feature>
<dbReference type="Proteomes" id="UP000678499">
    <property type="component" value="Unassembled WGS sequence"/>
</dbReference>
<feature type="compositionally biased region" description="Basic and acidic residues" evidence="1">
    <location>
        <begin position="617"/>
        <end position="643"/>
    </location>
</feature>
<evidence type="ECO:0000313" key="2">
    <source>
        <dbReference type="EMBL" id="CAD7279195.1"/>
    </source>
</evidence>
<reference evidence="2" key="1">
    <citation type="submission" date="2020-11" db="EMBL/GenBank/DDBJ databases">
        <authorList>
            <person name="Tran Van P."/>
        </authorList>
    </citation>
    <scope>NUCLEOTIDE SEQUENCE</scope>
</reference>
<feature type="compositionally biased region" description="Polar residues" evidence="1">
    <location>
        <begin position="223"/>
        <end position="232"/>
    </location>
</feature>
<feature type="region of interest" description="Disordered" evidence="1">
    <location>
        <begin position="203"/>
        <end position="272"/>
    </location>
</feature>
<feature type="region of interest" description="Disordered" evidence="1">
    <location>
        <begin position="1631"/>
        <end position="1666"/>
    </location>
</feature>
<feature type="compositionally biased region" description="Low complexity" evidence="1">
    <location>
        <begin position="207"/>
        <end position="222"/>
    </location>
</feature>
<feature type="region of interest" description="Disordered" evidence="1">
    <location>
        <begin position="495"/>
        <end position="527"/>
    </location>
</feature>
<organism evidence="2">
    <name type="scientific">Notodromas monacha</name>
    <dbReference type="NCBI Taxonomy" id="399045"/>
    <lineage>
        <taxon>Eukaryota</taxon>
        <taxon>Metazoa</taxon>
        <taxon>Ecdysozoa</taxon>
        <taxon>Arthropoda</taxon>
        <taxon>Crustacea</taxon>
        <taxon>Oligostraca</taxon>
        <taxon>Ostracoda</taxon>
        <taxon>Podocopa</taxon>
        <taxon>Podocopida</taxon>
        <taxon>Cypridocopina</taxon>
        <taxon>Cypridoidea</taxon>
        <taxon>Cyprididae</taxon>
        <taxon>Notodromas</taxon>
    </lineage>
</organism>
<proteinExistence type="predicted"/>
<name>A0A7R9BPP3_9CRUS</name>
<feature type="region of interest" description="Disordered" evidence="1">
    <location>
        <begin position="614"/>
        <end position="696"/>
    </location>
</feature>
<feature type="compositionally biased region" description="Low complexity" evidence="1">
    <location>
        <begin position="1072"/>
        <end position="1087"/>
    </location>
</feature>
<dbReference type="EMBL" id="CAJPEX010001538">
    <property type="protein sequence ID" value="CAG0919347.1"/>
    <property type="molecule type" value="Genomic_DNA"/>
</dbReference>
<gene>
    <name evidence="2" type="ORF">NMOB1V02_LOCUS6873</name>
</gene>
<evidence type="ECO:0000313" key="3">
    <source>
        <dbReference type="Proteomes" id="UP000678499"/>
    </source>
</evidence>
<feature type="region of interest" description="Disordered" evidence="1">
    <location>
        <begin position="345"/>
        <end position="383"/>
    </location>
</feature>
<feature type="compositionally biased region" description="Basic and acidic residues" evidence="1">
    <location>
        <begin position="665"/>
        <end position="677"/>
    </location>
</feature>
<accession>A0A7R9BPP3</accession>